<gene>
    <name evidence="1" type="ORF">EZS28_046637</name>
</gene>
<dbReference type="Proteomes" id="UP000324800">
    <property type="component" value="Unassembled WGS sequence"/>
</dbReference>
<accession>A0A5J4TH76</accession>
<dbReference type="EMBL" id="SNRW01030778">
    <property type="protein sequence ID" value="KAA6357836.1"/>
    <property type="molecule type" value="Genomic_DNA"/>
</dbReference>
<proteinExistence type="predicted"/>
<reference evidence="1 2" key="1">
    <citation type="submission" date="2019-03" db="EMBL/GenBank/DDBJ databases">
        <title>Single cell metagenomics reveals metabolic interactions within the superorganism composed of flagellate Streblomastix strix and complex community of Bacteroidetes bacteria on its surface.</title>
        <authorList>
            <person name="Treitli S.C."/>
            <person name="Kolisko M."/>
            <person name="Husnik F."/>
            <person name="Keeling P."/>
            <person name="Hampl V."/>
        </authorList>
    </citation>
    <scope>NUCLEOTIDE SEQUENCE [LARGE SCALE GENOMIC DNA]</scope>
    <source>
        <strain evidence="1">ST1C</strain>
    </source>
</reference>
<feature type="non-terminal residue" evidence="1">
    <location>
        <position position="1"/>
    </location>
</feature>
<evidence type="ECO:0000313" key="1">
    <source>
        <dbReference type="EMBL" id="KAA6357836.1"/>
    </source>
</evidence>
<comment type="caution">
    <text evidence="1">The sequence shown here is derived from an EMBL/GenBank/DDBJ whole genome shotgun (WGS) entry which is preliminary data.</text>
</comment>
<organism evidence="1 2">
    <name type="scientific">Streblomastix strix</name>
    <dbReference type="NCBI Taxonomy" id="222440"/>
    <lineage>
        <taxon>Eukaryota</taxon>
        <taxon>Metamonada</taxon>
        <taxon>Preaxostyla</taxon>
        <taxon>Oxymonadida</taxon>
        <taxon>Streblomastigidae</taxon>
        <taxon>Streblomastix</taxon>
    </lineage>
</organism>
<dbReference type="AlphaFoldDB" id="A0A5J4TH76"/>
<name>A0A5J4TH76_9EUKA</name>
<protein>
    <submittedName>
        <fullName evidence="1">Uncharacterized protein</fullName>
    </submittedName>
</protein>
<sequence length="30" mass="3534">VCKVGCGKQQRERSAQFRQIRNCRNSCTYN</sequence>
<evidence type="ECO:0000313" key="2">
    <source>
        <dbReference type="Proteomes" id="UP000324800"/>
    </source>
</evidence>